<evidence type="ECO:0000256" key="6">
    <source>
        <dbReference type="PROSITE-ProRule" id="PRU01024"/>
    </source>
</evidence>
<dbReference type="CDD" id="cd02440">
    <property type="entry name" value="AdoMet_MTases"/>
    <property type="match status" value="1"/>
</dbReference>
<dbReference type="PROSITE" id="PS01231">
    <property type="entry name" value="TRMA_2"/>
    <property type="match status" value="1"/>
</dbReference>
<dbReference type="EC" id="2.1.1.35" evidence="4"/>
<dbReference type="PANTHER" id="PTHR45904:SF1">
    <property type="entry name" value="TRNA (URACIL-5-)-METHYLTRANSFERASE HOMOLOG B"/>
    <property type="match status" value="1"/>
</dbReference>
<evidence type="ECO:0000313" key="9">
    <source>
        <dbReference type="EMBL" id="KAB7493794.1"/>
    </source>
</evidence>
<evidence type="ECO:0000259" key="8">
    <source>
        <dbReference type="Pfam" id="PF13847"/>
    </source>
</evidence>
<keyword evidence="3 6" id="KW-0949">S-adenosyl-L-methionine</keyword>
<evidence type="ECO:0000313" key="10">
    <source>
        <dbReference type="Proteomes" id="UP000326759"/>
    </source>
</evidence>
<feature type="coiled-coil region" evidence="7">
    <location>
        <begin position="24"/>
        <end position="51"/>
    </location>
</feature>
<comment type="caution">
    <text evidence="6">Lacks conserved residue(s) required for the propagation of feature annotation.</text>
</comment>
<dbReference type="GO" id="GO:0030697">
    <property type="term" value="F:tRNA (uracil(54)-C5)-methyltransferase activity, S-adenosyl methionine-dependent"/>
    <property type="evidence" value="ECO:0007669"/>
    <property type="project" value="UniProtKB-EC"/>
</dbReference>
<feature type="binding site" evidence="6">
    <location>
        <position position="346"/>
    </location>
    <ligand>
        <name>S-adenosyl-L-methionine</name>
        <dbReference type="ChEBI" id="CHEBI:59789"/>
    </ligand>
</feature>
<feature type="domain" description="Methyltransferase" evidence="8">
    <location>
        <begin position="367"/>
        <end position="442"/>
    </location>
</feature>
<feature type="binding site" evidence="6">
    <location>
        <position position="446"/>
    </location>
    <ligand>
        <name>S-adenosyl-L-methionine</name>
        <dbReference type="ChEBI" id="CHEBI:59789"/>
    </ligand>
</feature>
<name>A0A5N5SHV8_9CRUS</name>
<dbReference type="GO" id="GO:0003723">
    <property type="term" value="F:RNA binding"/>
    <property type="evidence" value="ECO:0007669"/>
    <property type="project" value="TreeGrafter"/>
</dbReference>
<dbReference type="InterPro" id="IPR025714">
    <property type="entry name" value="Methyltranfer_dom"/>
</dbReference>
<dbReference type="SUPFAM" id="SSF53335">
    <property type="entry name" value="S-adenosyl-L-methionine-dependent methyltransferases"/>
    <property type="match status" value="1"/>
</dbReference>
<dbReference type="PROSITE" id="PS51687">
    <property type="entry name" value="SAM_MT_RNA_M5U"/>
    <property type="match status" value="1"/>
</dbReference>
<feature type="active site" description="Nucleophile" evidence="6">
    <location>
        <position position="474"/>
    </location>
</feature>
<feature type="non-terminal residue" evidence="9">
    <location>
        <position position="1"/>
    </location>
</feature>
<accession>A0A5N5SHV8</accession>
<proteinExistence type="inferred from homology"/>
<comment type="caution">
    <text evidence="9">The sequence shown here is derived from an EMBL/GenBank/DDBJ whole genome shotgun (WGS) entry which is preliminary data.</text>
</comment>
<protein>
    <recommendedName>
        <fullName evidence="4">tRNA (uracil(54)-C(5))-methyltransferase</fullName>
        <ecNumber evidence="4">2.1.1.35</ecNumber>
    </recommendedName>
</protein>
<keyword evidence="2 6" id="KW-0808">Transferase</keyword>
<feature type="binding site" evidence="6">
    <location>
        <position position="396"/>
    </location>
    <ligand>
        <name>S-adenosyl-L-methionine</name>
        <dbReference type="ChEBI" id="CHEBI:59789"/>
    </ligand>
</feature>
<keyword evidence="10" id="KW-1185">Reference proteome</keyword>
<dbReference type="AlphaFoldDB" id="A0A5N5SHV8"/>
<dbReference type="OrthoDB" id="10250660at2759"/>
<comment type="catalytic activity">
    <reaction evidence="5">
        <text>uridine(54) in tRNA + S-adenosyl-L-methionine = 5-methyluridine(54) in tRNA + S-adenosyl-L-homocysteine + H(+)</text>
        <dbReference type="Rhea" id="RHEA:42712"/>
        <dbReference type="Rhea" id="RHEA-COMP:10167"/>
        <dbReference type="Rhea" id="RHEA-COMP:10193"/>
        <dbReference type="ChEBI" id="CHEBI:15378"/>
        <dbReference type="ChEBI" id="CHEBI:57856"/>
        <dbReference type="ChEBI" id="CHEBI:59789"/>
        <dbReference type="ChEBI" id="CHEBI:65315"/>
        <dbReference type="ChEBI" id="CHEBI:74447"/>
        <dbReference type="EC" id="2.1.1.35"/>
    </reaction>
    <physiologicalReaction direction="left-to-right" evidence="5">
        <dbReference type="Rhea" id="RHEA:42713"/>
    </physiologicalReaction>
</comment>
<organism evidence="9 10">
    <name type="scientific">Armadillidium nasatum</name>
    <dbReference type="NCBI Taxonomy" id="96803"/>
    <lineage>
        <taxon>Eukaryota</taxon>
        <taxon>Metazoa</taxon>
        <taxon>Ecdysozoa</taxon>
        <taxon>Arthropoda</taxon>
        <taxon>Crustacea</taxon>
        <taxon>Multicrustacea</taxon>
        <taxon>Malacostraca</taxon>
        <taxon>Eumalacostraca</taxon>
        <taxon>Peracarida</taxon>
        <taxon>Isopoda</taxon>
        <taxon>Oniscidea</taxon>
        <taxon>Crinocheta</taxon>
        <taxon>Armadillidiidae</taxon>
        <taxon>Armadillidium</taxon>
    </lineage>
</organism>
<dbReference type="InterPro" id="IPR030391">
    <property type="entry name" value="MeTrfase_TrmA_CS"/>
</dbReference>
<evidence type="ECO:0000256" key="1">
    <source>
        <dbReference type="ARBA" id="ARBA00022603"/>
    </source>
</evidence>
<keyword evidence="7" id="KW-0175">Coiled coil</keyword>
<dbReference type="InterPro" id="IPR029063">
    <property type="entry name" value="SAM-dependent_MTases_sf"/>
</dbReference>
<dbReference type="Proteomes" id="UP000326759">
    <property type="component" value="Unassembled WGS sequence"/>
</dbReference>
<dbReference type="InterPro" id="IPR010280">
    <property type="entry name" value="U5_MeTrfase_fam"/>
</dbReference>
<evidence type="ECO:0000256" key="7">
    <source>
        <dbReference type="SAM" id="Coils"/>
    </source>
</evidence>
<comment type="similarity">
    <text evidence="6">Belongs to the class I-like SAM-binding methyltransferase superfamily. RNA M5U methyltransferase family.</text>
</comment>
<dbReference type="GO" id="GO:0006396">
    <property type="term" value="P:RNA processing"/>
    <property type="evidence" value="ECO:0007669"/>
    <property type="project" value="InterPro"/>
</dbReference>
<sequence>LTIFHCFNFQPYCIMLSRYSLNIVRTLRNLRSKSEDELVKLNARNEDLQENAANGFTDVPTIDKSNVSIDETFEPELELPKKSEKKKFKLPELLLEHPLVEAVTEENQYEFLEKAVTPFNRYHYQKQLRMKQRYCEDILKALRKKLKLVDAPMSPTVNKLPCPLEDIIPSPDLWTYRNKDKFSVHTGADGNPKTVGFYVGNVKDPLMRCVPPTHLINIRESHKKVQEHFQSFIRKSPYETCTNFKEGGVWRGLWVRSNLKGDVMGVIIIYPSITPEQKEELKEELKEYFFSGPGSECGLSTLYLQACPRTSCSKDVAPFELIAGEPYLTEECLGKKFRISPDSFFQTNTKGAELLFDSVKRVSEISPLTTVLDVCCGTGIASVILAPHCRGAIGLDHTSSSIEDAIENAKINEVRNVNFTCGKVEKVLPVLSKDLESCSDVVAVVNPGRSGLPTSVVHTLRLCKSISKVIYITCKPEGNAMKNMFMLGSTVPPDYREYLKQIPYLDVKKFEKTAPFALRYAIPVDMFPHTAHIEFILMFERLHGFTNWTLCKRFTYSKYDSSEI</sequence>
<gene>
    <name evidence="9" type="primary">TRMT2B</name>
    <name evidence="9" type="ORF">Anas_12551</name>
</gene>
<dbReference type="Gene3D" id="3.40.50.150">
    <property type="entry name" value="Vaccinia Virus protein VP39"/>
    <property type="match status" value="1"/>
</dbReference>
<dbReference type="Gene3D" id="2.40.50.1070">
    <property type="match status" value="1"/>
</dbReference>
<dbReference type="PANTHER" id="PTHR45904">
    <property type="entry name" value="TRNA (URACIL-5-)-METHYLTRANSFERASE"/>
    <property type="match status" value="1"/>
</dbReference>
<dbReference type="GO" id="GO:0032259">
    <property type="term" value="P:methylation"/>
    <property type="evidence" value="ECO:0007669"/>
    <property type="project" value="UniProtKB-KW"/>
</dbReference>
<evidence type="ECO:0000256" key="3">
    <source>
        <dbReference type="ARBA" id="ARBA00022691"/>
    </source>
</evidence>
<dbReference type="Pfam" id="PF13847">
    <property type="entry name" value="Methyltransf_31"/>
    <property type="match status" value="1"/>
</dbReference>
<dbReference type="InterPro" id="IPR045850">
    <property type="entry name" value="TRM2_met"/>
</dbReference>
<evidence type="ECO:0000256" key="2">
    <source>
        <dbReference type="ARBA" id="ARBA00022679"/>
    </source>
</evidence>
<reference evidence="9 10" key="1">
    <citation type="journal article" date="2019" name="PLoS Biol.">
        <title>Sex chromosomes control vertical transmission of feminizing Wolbachia symbionts in an isopod.</title>
        <authorList>
            <person name="Becking T."/>
            <person name="Chebbi M.A."/>
            <person name="Giraud I."/>
            <person name="Moumen B."/>
            <person name="Laverre T."/>
            <person name="Caubet Y."/>
            <person name="Peccoud J."/>
            <person name="Gilbert C."/>
            <person name="Cordaux R."/>
        </authorList>
    </citation>
    <scope>NUCLEOTIDE SEQUENCE [LARGE SCALE GENOMIC DNA]</scope>
    <source>
        <strain evidence="9">ANa2</strain>
        <tissue evidence="9">Whole body excluding digestive tract and cuticle</tissue>
    </source>
</reference>
<evidence type="ECO:0000256" key="5">
    <source>
        <dbReference type="ARBA" id="ARBA00047278"/>
    </source>
</evidence>
<dbReference type="EMBL" id="SEYY01024903">
    <property type="protein sequence ID" value="KAB7493794.1"/>
    <property type="molecule type" value="Genomic_DNA"/>
</dbReference>
<keyword evidence="1 6" id="KW-0489">Methyltransferase</keyword>
<evidence type="ECO:0000256" key="4">
    <source>
        <dbReference type="ARBA" id="ARBA00033763"/>
    </source>
</evidence>